<keyword evidence="2" id="KW-1185">Reference proteome</keyword>
<dbReference type="OrthoDB" id="9801841at2"/>
<name>A0A344UQD8_9ACTN</name>
<organism evidence="1 2">
    <name type="scientific">Acidipropionibacterium virtanenii</name>
    <dbReference type="NCBI Taxonomy" id="2057246"/>
    <lineage>
        <taxon>Bacteria</taxon>
        <taxon>Bacillati</taxon>
        <taxon>Actinomycetota</taxon>
        <taxon>Actinomycetes</taxon>
        <taxon>Propionibacteriales</taxon>
        <taxon>Propionibacteriaceae</taxon>
        <taxon>Acidipropionibacterium</taxon>
    </lineage>
</organism>
<protein>
    <recommendedName>
        <fullName evidence="3">Bacterial transcription activator effector binding domain-containing protein</fullName>
    </recommendedName>
</protein>
<accession>A0A344UQD8</accession>
<dbReference type="Proteomes" id="UP000251995">
    <property type="component" value="Chromosome"/>
</dbReference>
<evidence type="ECO:0000313" key="1">
    <source>
        <dbReference type="EMBL" id="AXE37486.1"/>
    </source>
</evidence>
<dbReference type="Gene3D" id="3.20.80.10">
    <property type="entry name" value="Regulatory factor, effector binding domain"/>
    <property type="match status" value="1"/>
</dbReference>
<dbReference type="InterPro" id="IPR011256">
    <property type="entry name" value="Reg_factor_effector_dom_sf"/>
</dbReference>
<dbReference type="KEGG" id="acij:JS278_00289"/>
<proteinExistence type="predicted"/>
<dbReference type="EMBL" id="CP025198">
    <property type="protein sequence ID" value="AXE37486.1"/>
    <property type="molecule type" value="Genomic_DNA"/>
</dbReference>
<evidence type="ECO:0008006" key="3">
    <source>
        <dbReference type="Google" id="ProtNLM"/>
    </source>
</evidence>
<dbReference type="SUPFAM" id="SSF55136">
    <property type="entry name" value="Probable bacterial effector-binding domain"/>
    <property type="match status" value="1"/>
</dbReference>
<gene>
    <name evidence="1" type="ORF">JS278_00289</name>
</gene>
<sequence>MTIPRPTGLRRVGAQTVLSLRRRISIDELDDHIESSMRLLECLAPVAAPHFVVYCDGLETGKDGTVEVCQPVDEHAPHHQDLPAAVVRRIEDAHCEAWVTVTRAELAYPEIDDVYDELDAACRRRGWERHGAPREVYWANWDFLRMDDPACDVCFPIVDPDLALP</sequence>
<reference evidence="1 2" key="1">
    <citation type="submission" date="2017-12" db="EMBL/GenBank/DDBJ databases">
        <title>The whole genome sequence of the Acidipropionibacterium virtanenii sp. nov. type strain JS278.</title>
        <authorList>
            <person name="Laine P."/>
            <person name="Deptula P."/>
            <person name="Varmanen P."/>
            <person name="Auvinen P."/>
        </authorList>
    </citation>
    <scope>NUCLEOTIDE SEQUENCE [LARGE SCALE GENOMIC DNA]</scope>
    <source>
        <strain evidence="1 2">JS278</strain>
    </source>
</reference>
<evidence type="ECO:0000313" key="2">
    <source>
        <dbReference type="Proteomes" id="UP000251995"/>
    </source>
</evidence>
<dbReference type="AlphaFoldDB" id="A0A344UQD8"/>